<proteinExistence type="inferred from homology"/>
<gene>
    <name evidence="4" type="ORF">CPB83DRAFT_784718</name>
</gene>
<dbReference type="EMBL" id="MU157831">
    <property type="protein sequence ID" value="KAF9532638.1"/>
    <property type="molecule type" value="Genomic_DNA"/>
</dbReference>
<feature type="compositionally biased region" description="Low complexity" evidence="2">
    <location>
        <begin position="87"/>
        <end position="97"/>
    </location>
</feature>
<dbReference type="PANTHER" id="PTHR13677">
    <property type="entry name" value="LD41638P"/>
    <property type="match status" value="1"/>
</dbReference>
<accession>A0A9P6JU65</accession>
<evidence type="ECO:0000259" key="3">
    <source>
        <dbReference type="PROSITE" id="PS50211"/>
    </source>
</evidence>
<organism evidence="4 5">
    <name type="scientific">Crepidotus variabilis</name>
    <dbReference type="NCBI Taxonomy" id="179855"/>
    <lineage>
        <taxon>Eukaryota</taxon>
        <taxon>Fungi</taxon>
        <taxon>Dikarya</taxon>
        <taxon>Basidiomycota</taxon>
        <taxon>Agaricomycotina</taxon>
        <taxon>Agaricomycetes</taxon>
        <taxon>Agaricomycetidae</taxon>
        <taxon>Agaricales</taxon>
        <taxon>Agaricineae</taxon>
        <taxon>Crepidotaceae</taxon>
        <taxon>Crepidotus</taxon>
    </lineage>
</organism>
<evidence type="ECO:0000313" key="5">
    <source>
        <dbReference type="Proteomes" id="UP000807306"/>
    </source>
</evidence>
<protein>
    <recommendedName>
        <fullName evidence="3">UDENN domain-containing protein</fullName>
    </recommendedName>
</protein>
<feature type="compositionally biased region" description="Low complexity" evidence="2">
    <location>
        <begin position="573"/>
        <end position="602"/>
    </location>
</feature>
<feature type="domain" description="UDENN" evidence="3">
    <location>
        <begin position="143"/>
        <end position="600"/>
    </location>
</feature>
<reference evidence="4" key="1">
    <citation type="submission" date="2020-11" db="EMBL/GenBank/DDBJ databases">
        <authorList>
            <consortium name="DOE Joint Genome Institute"/>
            <person name="Ahrendt S."/>
            <person name="Riley R."/>
            <person name="Andreopoulos W."/>
            <person name="Labutti K."/>
            <person name="Pangilinan J."/>
            <person name="Ruiz-Duenas F.J."/>
            <person name="Barrasa J.M."/>
            <person name="Sanchez-Garcia M."/>
            <person name="Camarero S."/>
            <person name="Miyauchi S."/>
            <person name="Serrano A."/>
            <person name="Linde D."/>
            <person name="Babiker R."/>
            <person name="Drula E."/>
            <person name="Ayuso-Fernandez I."/>
            <person name="Pacheco R."/>
            <person name="Padilla G."/>
            <person name="Ferreira P."/>
            <person name="Barriuso J."/>
            <person name="Kellner H."/>
            <person name="Castanera R."/>
            <person name="Alfaro M."/>
            <person name="Ramirez L."/>
            <person name="Pisabarro A.G."/>
            <person name="Kuo A."/>
            <person name="Tritt A."/>
            <person name="Lipzen A."/>
            <person name="He G."/>
            <person name="Yan M."/>
            <person name="Ng V."/>
            <person name="Cullen D."/>
            <person name="Martin F."/>
            <person name="Rosso M.-N."/>
            <person name="Henrissat B."/>
            <person name="Hibbett D."/>
            <person name="Martinez A.T."/>
            <person name="Grigoriev I.V."/>
        </authorList>
    </citation>
    <scope>NUCLEOTIDE SEQUENCE</scope>
    <source>
        <strain evidence="4">CBS 506.95</strain>
    </source>
</reference>
<dbReference type="InterPro" id="IPR037516">
    <property type="entry name" value="Tripartite_DENN"/>
</dbReference>
<dbReference type="GO" id="GO:0055037">
    <property type="term" value="C:recycling endosome"/>
    <property type="evidence" value="ECO:0007669"/>
    <property type="project" value="TreeGrafter"/>
</dbReference>
<comment type="caution">
    <text evidence="4">The sequence shown here is derived from an EMBL/GenBank/DDBJ whole genome shotgun (WGS) entry which is preliminary data.</text>
</comment>
<keyword evidence="5" id="KW-1185">Reference proteome</keyword>
<dbReference type="OrthoDB" id="10265409at2759"/>
<evidence type="ECO:0000313" key="4">
    <source>
        <dbReference type="EMBL" id="KAF9532638.1"/>
    </source>
</evidence>
<feature type="region of interest" description="Disordered" evidence="2">
    <location>
        <begin position="1"/>
        <end position="64"/>
    </location>
</feature>
<dbReference type="GO" id="GO:0005085">
    <property type="term" value="F:guanyl-nucleotide exchange factor activity"/>
    <property type="evidence" value="ECO:0007669"/>
    <property type="project" value="InterPro"/>
</dbReference>
<sequence length="705" mass="77360">MPPNIPAKLNLDPPEYEEDIGDLSPYAALPLTTSTTSTTLGSSISGFSPRSYREEDGHDSDIPQSAHDEYATIRTPKKGAFGTQLHSPSSPSLVKPSPTRRVSRSQTLPRGFNTDKTPRKVQTEISALDIDLTAVTKMRRWILGIAVVEFDIDTGPTVDAVYPPLTLSPTELETLAFCAFPDSLQFDQGSQIHSFRLRERTSSTPPNDRPKTQDGFIYGYSHFMQKRDSTSKRGYQQRSLVILTQHQFPALFSSLITIFGPLFEKHGTPMLEAACYNTATWSNPDPGETIELGFLGSVLHVEIPSSVDAQQLTETSSFNEKYDPRSHILAATSPFLPPPILLFEAALANLWSIWECLILCEPILVFGQSPAQTSQAIWWLRDLLRPIPLAGDIRPYFTLQDSDAPQLVNRLPPKAGLLIGVTNPFFEKSCIHWPHVLSLGRRFSTSNTPRLTPKSPTVGISAGPAPGWKTKTHKRYISKDRVLLKQLENALRGDDRARMDASLALRRHFCSRTTQVITPLARYLNTLIPSPVEVHRARQALVYAPLSSSASSLFPSPSVSRTSLFPSSPTPSVPGSASSASSLASPMITPSSSISPAGSRSSLGLGLTPTNEKSPDSPMSATVTPTATRTVPGLRLKAFNNANFFTSLKAHGSILPFKSTSKRTEFYERWLKSPAFGAWLAQQEQIVQNVLNEPRPHLPGAKSGR</sequence>
<comment type="similarity">
    <text evidence="1">Belongs to the DENND6 family.</text>
</comment>
<dbReference type="Proteomes" id="UP000807306">
    <property type="component" value="Unassembled WGS sequence"/>
</dbReference>
<feature type="compositionally biased region" description="Polar residues" evidence="2">
    <location>
        <begin position="608"/>
        <end position="620"/>
    </location>
</feature>
<evidence type="ECO:0000256" key="1">
    <source>
        <dbReference type="ARBA" id="ARBA00007159"/>
    </source>
</evidence>
<feature type="compositionally biased region" description="Basic and acidic residues" evidence="2">
    <location>
        <begin position="51"/>
        <end position="64"/>
    </location>
</feature>
<feature type="region of interest" description="Disordered" evidence="2">
    <location>
        <begin position="560"/>
        <end position="625"/>
    </location>
</feature>
<evidence type="ECO:0000256" key="2">
    <source>
        <dbReference type="SAM" id="MobiDB-lite"/>
    </source>
</evidence>
<dbReference type="AlphaFoldDB" id="A0A9P6JU65"/>
<dbReference type="PROSITE" id="PS50211">
    <property type="entry name" value="DENN"/>
    <property type="match status" value="1"/>
</dbReference>
<dbReference type="InterPro" id="IPR024224">
    <property type="entry name" value="DENND6"/>
</dbReference>
<feature type="compositionally biased region" description="Low complexity" evidence="2">
    <location>
        <begin position="31"/>
        <end position="48"/>
    </location>
</feature>
<feature type="region of interest" description="Disordered" evidence="2">
    <location>
        <begin position="79"/>
        <end position="118"/>
    </location>
</feature>
<name>A0A9P6JU65_9AGAR</name>
<dbReference type="PANTHER" id="PTHR13677:SF0">
    <property type="entry name" value="LD41638P"/>
    <property type="match status" value="1"/>
</dbReference>